<proteinExistence type="predicted"/>
<evidence type="ECO:0000313" key="1">
    <source>
        <dbReference type="EMBL" id="MFC6672953.1"/>
    </source>
</evidence>
<gene>
    <name evidence="1" type="ORF">ACFQDL_24830</name>
</gene>
<comment type="caution">
    <text evidence="1">The sequence shown here is derived from an EMBL/GenBank/DDBJ whole genome shotgun (WGS) entry which is preliminary data.</text>
</comment>
<keyword evidence="2" id="KW-1185">Reference proteome</keyword>
<protein>
    <submittedName>
        <fullName evidence="1">Uncharacterized protein</fullName>
    </submittedName>
</protein>
<dbReference type="Proteomes" id="UP001596422">
    <property type="component" value="Unassembled WGS sequence"/>
</dbReference>
<organism evidence="1 2">
    <name type="scientific">Marinobacterium aestuariivivens</name>
    <dbReference type="NCBI Taxonomy" id="1698799"/>
    <lineage>
        <taxon>Bacteria</taxon>
        <taxon>Pseudomonadati</taxon>
        <taxon>Pseudomonadota</taxon>
        <taxon>Gammaproteobacteria</taxon>
        <taxon>Oceanospirillales</taxon>
        <taxon>Oceanospirillaceae</taxon>
        <taxon>Marinobacterium</taxon>
    </lineage>
</organism>
<dbReference type="RefSeq" id="WP_379911359.1">
    <property type="nucleotide sequence ID" value="NZ_JBHSWE010000001.1"/>
</dbReference>
<dbReference type="EMBL" id="JBHSWE010000001">
    <property type="protein sequence ID" value="MFC6672953.1"/>
    <property type="molecule type" value="Genomic_DNA"/>
</dbReference>
<reference evidence="2" key="1">
    <citation type="journal article" date="2019" name="Int. J. Syst. Evol. Microbiol.">
        <title>The Global Catalogue of Microorganisms (GCM) 10K type strain sequencing project: providing services to taxonomists for standard genome sequencing and annotation.</title>
        <authorList>
            <consortium name="The Broad Institute Genomics Platform"/>
            <consortium name="The Broad Institute Genome Sequencing Center for Infectious Disease"/>
            <person name="Wu L."/>
            <person name="Ma J."/>
        </authorList>
    </citation>
    <scope>NUCLEOTIDE SEQUENCE [LARGE SCALE GENOMIC DNA]</scope>
    <source>
        <strain evidence="2">NBRC 111756</strain>
    </source>
</reference>
<sequence>MTIIINDLQQNIEMDSKALAGVRGGYSALVAAQGLKLMPHMPKKPGYGLLYPSHVSHQSLSNFSEQLNIAVGSAYVTQGNSNSVIQY</sequence>
<name>A0ABW2A664_9GAMM</name>
<evidence type="ECO:0000313" key="2">
    <source>
        <dbReference type="Proteomes" id="UP001596422"/>
    </source>
</evidence>
<accession>A0ABW2A664</accession>